<evidence type="ECO:0000256" key="4">
    <source>
        <dbReference type="SAM" id="Phobius"/>
    </source>
</evidence>
<keyword evidence="4" id="KW-1133">Transmembrane helix</keyword>
<evidence type="ECO:0000256" key="3">
    <source>
        <dbReference type="SAM" id="MobiDB-lite"/>
    </source>
</evidence>
<feature type="chain" id="PRO_5013127055" description="LPXTG cell wall anchor domain-containing protein" evidence="5">
    <location>
        <begin position="30"/>
        <end position="344"/>
    </location>
</feature>
<feature type="region of interest" description="Disordered" evidence="3">
    <location>
        <begin position="270"/>
        <end position="298"/>
    </location>
</feature>
<evidence type="ECO:0008006" key="8">
    <source>
        <dbReference type="Google" id="ProtNLM"/>
    </source>
</evidence>
<proteinExistence type="predicted"/>
<feature type="compositionally biased region" description="Low complexity" evidence="3">
    <location>
        <begin position="33"/>
        <end position="49"/>
    </location>
</feature>
<keyword evidence="2" id="KW-0677">Repeat</keyword>
<evidence type="ECO:0000256" key="1">
    <source>
        <dbReference type="ARBA" id="ARBA00022729"/>
    </source>
</evidence>
<feature type="compositionally biased region" description="Basic and acidic residues" evidence="3">
    <location>
        <begin position="53"/>
        <end position="106"/>
    </location>
</feature>
<keyword evidence="7" id="KW-1185">Reference proteome</keyword>
<gene>
    <name evidence="6" type="ORF">KY5_4870c</name>
</gene>
<dbReference type="InterPro" id="IPR006970">
    <property type="entry name" value="PT"/>
</dbReference>
<dbReference type="EMBL" id="CP022685">
    <property type="protein sequence ID" value="ATL29888.1"/>
    <property type="molecule type" value="Genomic_DNA"/>
</dbReference>
<dbReference type="NCBIfam" id="NF041528">
    <property type="entry name" value="strep_LAETG"/>
    <property type="match status" value="1"/>
</dbReference>
<reference evidence="6 7" key="1">
    <citation type="submission" date="2017-08" db="EMBL/GenBank/DDBJ databases">
        <title>Complete Genome Sequence of Streptomyces formicae KY5, the formicamycin producer.</title>
        <authorList>
            <person name="Holmes N.A."/>
            <person name="Devine R."/>
            <person name="Qin Z."/>
            <person name="Seipke R.F."/>
            <person name="Wilkinson B."/>
            <person name="Hutchings M.I."/>
        </authorList>
    </citation>
    <scope>NUCLEOTIDE SEQUENCE [LARGE SCALE GENOMIC DNA]</scope>
    <source>
        <strain evidence="6 7">KY5</strain>
    </source>
</reference>
<evidence type="ECO:0000313" key="7">
    <source>
        <dbReference type="Proteomes" id="UP000221011"/>
    </source>
</evidence>
<evidence type="ECO:0000313" key="6">
    <source>
        <dbReference type="EMBL" id="ATL29888.1"/>
    </source>
</evidence>
<keyword evidence="4" id="KW-0812">Transmembrane</keyword>
<dbReference type="Proteomes" id="UP000221011">
    <property type="component" value="Chromosome"/>
</dbReference>
<accession>A0A291QE93</accession>
<dbReference type="Pfam" id="PF04886">
    <property type="entry name" value="PT"/>
    <property type="match status" value="1"/>
</dbReference>
<feature type="transmembrane region" description="Helical" evidence="4">
    <location>
        <begin position="313"/>
        <end position="335"/>
    </location>
</feature>
<dbReference type="KEGG" id="sfk:KY5_4870c"/>
<dbReference type="AlphaFoldDB" id="A0A291QE93"/>
<dbReference type="RefSeq" id="WP_098244289.1">
    <property type="nucleotide sequence ID" value="NZ_CP022685.1"/>
</dbReference>
<evidence type="ECO:0000256" key="2">
    <source>
        <dbReference type="ARBA" id="ARBA00022737"/>
    </source>
</evidence>
<dbReference type="NCBIfam" id="TIGR01167">
    <property type="entry name" value="LPXTG_anchor"/>
    <property type="match status" value="1"/>
</dbReference>
<organism evidence="6 7">
    <name type="scientific">Streptomyces formicae</name>
    <dbReference type="NCBI Taxonomy" id="1616117"/>
    <lineage>
        <taxon>Bacteria</taxon>
        <taxon>Bacillati</taxon>
        <taxon>Actinomycetota</taxon>
        <taxon>Actinomycetes</taxon>
        <taxon>Kitasatosporales</taxon>
        <taxon>Streptomycetaceae</taxon>
        <taxon>Streptomyces</taxon>
    </lineage>
</organism>
<name>A0A291QE93_9ACTN</name>
<protein>
    <recommendedName>
        <fullName evidence="8">LPXTG cell wall anchor domain-containing protein</fullName>
    </recommendedName>
</protein>
<feature type="signal peptide" evidence="5">
    <location>
        <begin position="1"/>
        <end position="29"/>
    </location>
</feature>
<evidence type="ECO:0000256" key="5">
    <source>
        <dbReference type="SAM" id="SignalP"/>
    </source>
</evidence>
<keyword evidence="1 5" id="KW-0732">Signal</keyword>
<sequence length="344" mass="35980">MKLRRAMAVTAATAAIVPIALLSAPAAFATGDTTTVSPTETATETAKPTETPKPTDKPTETPKPTDKPTETTKPTEKPTDKPTETAKPTEKPTEKPTDKPTAKPTEEPTEPPTDCPVDEDGEDVDSKLEMSINGLPGKIVAGSGWHQFELRAANPTDEELGEVQWIAAVDSDGADEKDWLSNYANLQYFDPETKSWESIDGDLDGGLAFGVTELGAKEKVDIKLRLKVSVKAPAGPGYAIGLGGYVDSEANCVRNSFDYYPLTILKAGSDNDDPGTAKPKPGKHLPTNVTKPQGGAKDLPVTGSLAETGSSSMLPTIGIAGGIAVVAGAGAVFVVRRRKADAAA</sequence>
<feature type="region of interest" description="Disordered" evidence="3">
    <location>
        <begin position="31"/>
        <end position="122"/>
    </location>
</feature>
<keyword evidence="4" id="KW-0472">Membrane</keyword>